<accession>B0T0R9</accession>
<name>B0T0R9_CAUSK</name>
<organism evidence="1">
    <name type="scientific">Caulobacter sp. (strain K31)</name>
    <dbReference type="NCBI Taxonomy" id="366602"/>
    <lineage>
        <taxon>Bacteria</taxon>
        <taxon>Pseudomonadati</taxon>
        <taxon>Pseudomonadota</taxon>
        <taxon>Alphaproteobacteria</taxon>
        <taxon>Caulobacterales</taxon>
        <taxon>Caulobacteraceae</taxon>
        <taxon>Caulobacter</taxon>
    </lineage>
</organism>
<evidence type="ECO:0000313" key="1">
    <source>
        <dbReference type="EMBL" id="ABZ72148.1"/>
    </source>
</evidence>
<protein>
    <submittedName>
        <fullName evidence="1">Uncharacterized protein</fullName>
    </submittedName>
</protein>
<dbReference type="KEGG" id="cak:Caul_3021"/>
<proteinExistence type="predicted"/>
<reference evidence="1" key="1">
    <citation type="submission" date="2008-01" db="EMBL/GenBank/DDBJ databases">
        <title>Complete sequence of chromosome of Caulobacter sp. K31.</title>
        <authorList>
            <consortium name="US DOE Joint Genome Institute"/>
            <person name="Copeland A."/>
            <person name="Lucas S."/>
            <person name="Lapidus A."/>
            <person name="Barry K."/>
            <person name="Glavina del Rio T."/>
            <person name="Dalin E."/>
            <person name="Tice H."/>
            <person name="Pitluck S."/>
            <person name="Bruce D."/>
            <person name="Goodwin L."/>
            <person name="Thompson L.S."/>
            <person name="Brettin T."/>
            <person name="Detter J.C."/>
            <person name="Han C."/>
            <person name="Schmutz J."/>
            <person name="Larimer F."/>
            <person name="Land M."/>
            <person name="Hauser L."/>
            <person name="Kyrpides N."/>
            <person name="Kim E."/>
            <person name="Stephens C."/>
            <person name="Richardson P."/>
        </authorList>
    </citation>
    <scope>NUCLEOTIDE SEQUENCE [LARGE SCALE GENOMIC DNA]</scope>
    <source>
        <strain evidence="1">K31</strain>
    </source>
</reference>
<dbReference type="OrthoDB" id="8231503at2"/>
<dbReference type="AlphaFoldDB" id="B0T0R9"/>
<dbReference type="HOGENOM" id="CLU_810601_0_0_5"/>
<gene>
    <name evidence="1" type="ordered locus">Caul_3021</name>
</gene>
<dbReference type="STRING" id="366602.Caul_3021"/>
<dbReference type="EMBL" id="CP000927">
    <property type="protein sequence ID" value="ABZ72148.1"/>
    <property type="molecule type" value="Genomic_DNA"/>
</dbReference>
<sequence length="342" mass="37338">MLVWRGQALEVSPDRGLVVLGEANVWAFHNPAQVSWLDEDTLVFAGSPRKREVNLRPSHVYLWPVGQAPAIYGDDKWSGDDGYVCAQGGEISISPQPASALNHGPLIVFRGTPGHERKQELAPSTKDAQFWRHQQVNYRTLGSGAASGEKCDYPLEPGVGDHAWVAAHDRDTVLDFGPRGGTYLSITMLKRFGPSIRKVATLPMGPAEVAPFCTDTPAWDNSFVVWNCYGGVRPDRPTRIHRIFPDGSRRVLDVAPDPAIQGGMIVPFRDGYVVVVNPEDSPRSGGIFRLENGRALRLLPGAFAPAAVSPSGCRMALFVYEPGPMSPSTLKIIQLCEPKRHA</sequence>